<evidence type="ECO:0008006" key="12">
    <source>
        <dbReference type="Google" id="ProtNLM"/>
    </source>
</evidence>
<organism evidence="10 11">
    <name type="scientific">Cellulomonas biazotea</name>
    <dbReference type="NCBI Taxonomy" id="1709"/>
    <lineage>
        <taxon>Bacteria</taxon>
        <taxon>Bacillati</taxon>
        <taxon>Actinomycetota</taxon>
        <taxon>Actinomycetes</taxon>
        <taxon>Micrococcales</taxon>
        <taxon>Cellulomonadaceae</taxon>
        <taxon>Cellulomonas</taxon>
    </lineage>
</organism>
<feature type="transmembrane region" description="Helical" evidence="7">
    <location>
        <begin position="324"/>
        <end position="350"/>
    </location>
</feature>
<evidence type="ECO:0000313" key="10">
    <source>
        <dbReference type="EMBL" id="GCE75819.1"/>
    </source>
</evidence>
<evidence type="ECO:0000313" key="11">
    <source>
        <dbReference type="Proteomes" id="UP000289954"/>
    </source>
</evidence>
<dbReference type="PANTHER" id="PTHR30572">
    <property type="entry name" value="MEMBRANE COMPONENT OF TRANSPORTER-RELATED"/>
    <property type="match status" value="1"/>
</dbReference>
<dbReference type="Pfam" id="PF12704">
    <property type="entry name" value="MacB_PCD"/>
    <property type="match status" value="1"/>
</dbReference>
<comment type="similarity">
    <text evidence="6">Belongs to the ABC-4 integral membrane protein family.</text>
</comment>
<evidence type="ECO:0000256" key="6">
    <source>
        <dbReference type="ARBA" id="ARBA00038076"/>
    </source>
</evidence>
<dbReference type="AlphaFoldDB" id="A0A402DNW8"/>
<evidence type="ECO:0000259" key="9">
    <source>
        <dbReference type="Pfam" id="PF12704"/>
    </source>
</evidence>
<feature type="domain" description="MacB-like periplasmic core" evidence="9">
    <location>
        <begin position="23"/>
        <end position="249"/>
    </location>
</feature>
<evidence type="ECO:0000256" key="5">
    <source>
        <dbReference type="ARBA" id="ARBA00023136"/>
    </source>
</evidence>
<sequence>MTGVVGALVEAWDELRIHKLRVLLALIGVACAVTAITGVTAAIAMMQQAYAEQNERQNGRSVTVTFDAWPMTENPEGDPATLDAQYTSALERYGIEYASRSRSVMVDARFPDGTRSVTAQAVDAEYSTLRRVVPVDGRWFTEADEQAYAPTLVVNEAFLRTLGVRDLSTHPTVEVGGGAPVTATIVGVTADDWTDVPPTAFVLYDQYQHWLAGATSTGADFGMMMNQPAPSLLVWVPPGEHRALQEQIRRDVKASMPGWDVQSWDNDYDQGAIDGAARWVGLGVGGFALLLGGLGLVNIALVTVRYRIREIGIRRSFGATSSRVFFGVMLESVVATVVAGLVGVVVAVAIVKNIPVERVFGGGIQDMPPFPFSAALVGMAAATAVGALAGLIPATFAVRVRVIDAIRY</sequence>
<comment type="subcellular location">
    <subcellularLocation>
        <location evidence="1">Cell membrane</location>
        <topology evidence="1">Multi-pass membrane protein</topology>
    </subcellularLocation>
</comment>
<proteinExistence type="inferred from homology"/>
<dbReference type="InterPro" id="IPR025857">
    <property type="entry name" value="MacB_PCD"/>
</dbReference>
<keyword evidence="4 7" id="KW-1133">Transmembrane helix</keyword>
<feature type="domain" description="ABC3 transporter permease C-terminal" evidence="8">
    <location>
        <begin position="284"/>
        <end position="397"/>
    </location>
</feature>
<evidence type="ECO:0000256" key="7">
    <source>
        <dbReference type="SAM" id="Phobius"/>
    </source>
</evidence>
<dbReference type="InterPro" id="IPR003838">
    <property type="entry name" value="ABC3_permease_C"/>
</dbReference>
<protein>
    <recommendedName>
        <fullName evidence="12">ABC transporter permease</fullName>
    </recommendedName>
</protein>
<dbReference type="Pfam" id="PF02687">
    <property type="entry name" value="FtsX"/>
    <property type="match status" value="1"/>
</dbReference>
<keyword evidence="11" id="KW-1185">Reference proteome</keyword>
<evidence type="ECO:0000256" key="4">
    <source>
        <dbReference type="ARBA" id="ARBA00022989"/>
    </source>
</evidence>
<name>A0A402DNW8_9CELL</name>
<dbReference type="OrthoDB" id="3510103at2"/>
<accession>A0A402DNW8</accession>
<dbReference type="Proteomes" id="UP000289954">
    <property type="component" value="Unassembled WGS sequence"/>
</dbReference>
<keyword evidence="5 7" id="KW-0472">Membrane</keyword>
<dbReference type="RefSeq" id="WP_130780420.1">
    <property type="nucleotide sequence ID" value="NZ_BIMR01000049.1"/>
</dbReference>
<evidence type="ECO:0000256" key="1">
    <source>
        <dbReference type="ARBA" id="ARBA00004651"/>
    </source>
</evidence>
<feature type="transmembrane region" description="Helical" evidence="7">
    <location>
        <begin position="279"/>
        <end position="304"/>
    </location>
</feature>
<evidence type="ECO:0000256" key="3">
    <source>
        <dbReference type="ARBA" id="ARBA00022692"/>
    </source>
</evidence>
<keyword evidence="3 7" id="KW-0812">Transmembrane</keyword>
<feature type="transmembrane region" description="Helical" evidence="7">
    <location>
        <begin position="22"/>
        <end position="46"/>
    </location>
</feature>
<comment type="caution">
    <text evidence="10">The sequence shown here is derived from an EMBL/GenBank/DDBJ whole genome shotgun (WGS) entry which is preliminary data.</text>
</comment>
<dbReference type="EMBL" id="BIMR01000049">
    <property type="protein sequence ID" value="GCE75819.1"/>
    <property type="molecule type" value="Genomic_DNA"/>
</dbReference>
<evidence type="ECO:0000259" key="8">
    <source>
        <dbReference type="Pfam" id="PF02687"/>
    </source>
</evidence>
<keyword evidence="2" id="KW-1003">Cell membrane</keyword>
<feature type="transmembrane region" description="Helical" evidence="7">
    <location>
        <begin position="370"/>
        <end position="398"/>
    </location>
</feature>
<dbReference type="InterPro" id="IPR050250">
    <property type="entry name" value="Macrolide_Exporter_MacB"/>
</dbReference>
<gene>
    <name evidence="10" type="ORF">CBZ_08750</name>
</gene>
<reference evidence="10 11" key="1">
    <citation type="submission" date="2019-01" db="EMBL/GenBank/DDBJ databases">
        <title>Draft genome sequence of Cellulomonas takizawaensis strain TKZ-21.</title>
        <authorList>
            <person name="Yamamura H."/>
            <person name="Hayashi T."/>
            <person name="Hamada M."/>
            <person name="Serisawa Y."/>
            <person name="Matsuyama K."/>
            <person name="Nakagawa Y."/>
            <person name="Otoguro M."/>
            <person name="Yanagida F."/>
            <person name="Hayakawa M."/>
        </authorList>
    </citation>
    <scope>NUCLEOTIDE SEQUENCE [LARGE SCALE GENOMIC DNA]</scope>
    <source>
        <strain evidence="10 11">NBRC12680</strain>
    </source>
</reference>
<dbReference type="GO" id="GO:0022857">
    <property type="term" value="F:transmembrane transporter activity"/>
    <property type="evidence" value="ECO:0007669"/>
    <property type="project" value="TreeGrafter"/>
</dbReference>
<dbReference type="GO" id="GO:0005886">
    <property type="term" value="C:plasma membrane"/>
    <property type="evidence" value="ECO:0007669"/>
    <property type="project" value="UniProtKB-SubCell"/>
</dbReference>
<dbReference type="PANTHER" id="PTHR30572:SF4">
    <property type="entry name" value="ABC TRANSPORTER PERMEASE YTRF"/>
    <property type="match status" value="1"/>
</dbReference>
<evidence type="ECO:0000256" key="2">
    <source>
        <dbReference type="ARBA" id="ARBA00022475"/>
    </source>
</evidence>